<dbReference type="EMBL" id="BAVZ01000015">
    <property type="protein sequence ID" value="GAF09855.1"/>
    <property type="molecule type" value="Genomic_DNA"/>
</dbReference>
<keyword evidence="2" id="KW-1185">Reference proteome</keyword>
<proteinExistence type="predicted"/>
<dbReference type="Proteomes" id="UP000019364">
    <property type="component" value="Unassembled WGS sequence"/>
</dbReference>
<gene>
    <name evidence="1" type="ORF">JCM16418_4014</name>
</gene>
<dbReference type="AlphaFoldDB" id="W7YG03"/>
<evidence type="ECO:0000313" key="1">
    <source>
        <dbReference type="EMBL" id="GAF09855.1"/>
    </source>
</evidence>
<name>W7YG03_9BACL</name>
<dbReference type="RefSeq" id="WP_036651773.1">
    <property type="nucleotide sequence ID" value="NZ_BAVZ01000015.1"/>
</dbReference>
<organism evidence="1 2">
    <name type="scientific">Paenibacillus pini JCM 16418</name>
    <dbReference type="NCBI Taxonomy" id="1236976"/>
    <lineage>
        <taxon>Bacteria</taxon>
        <taxon>Bacillati</taxon>
        <taxon>Bacillota</taxon>
        <taxon>Bacilli</taxon>
        <taxon>Bacillales</taxon>
        <taxon>Paenibacillaceae</taxon>
        <taxon>Paenibacillus</taxon>
    </lineage>
</organism>
<reference evidence="1 2" key="1">
    <citation type="journal article" date="2014" name="Genome Announc.">
        <title>Draft Genome Sequence of Paenibacillus pini JCM 16418T, Isolated from the Rhizosphere of Pine Tree.</title>
        <authorList>
            <person name="Yuki M."/>
            <person name="Oshima K."/>
            <person name="Suda W."/>
            <person name="Oshida Y."/>
            <person name="Kitamura K."/>
            <person name="Iida Y."/>
            <person name="Hattori M."/>
            <person name="Ohkuma M."/>
        </authorList>
    </citation>
    <scope>NUCLEOTIDE SEQUENCE [LARGE SCALE GENOMIC DNA]</scope>
    <source>
        <strain evidence="1 2">JCM 16418</strain>
    </source>
</reference>
<accession>W7YG03</accession>
<comment type="caution">
    <text evidence="1">The sequence shown here is derived from an EMBL/GenBank/DDBJ whole genome shotgun (WGS) entry which is preliminary data.</text>
</comment>
<protein>
    <submittedName>
        <fullName evidence="1">Uncharacterized protein</fullName>
    </submittedName>
</protein>
<evidence type="ECO:0000313" key="2">
    <source>
        <dbReference type="Proteomes" id="UP000019364"/>
    </source>
</evidence>
<sequence>MKKLFWIMFLACFLGGVVLTIGSEINEKRYSSLTSTATESFISTIGSDTYLEYVGEVSDNEAVLWMPVSKFYTYEEGKRNFEKLVKTDGFFFCYLKDKDKLYFIGKGSRSISKDAYDTNVTVQPLYSIYSEEKIKTIQLKFLEKHTNQVELYGEIKL</sequence>